<comment type="subunit">
    <text evidence="8">Heterotrimer of A, B and C subunits.</text>
</comment>
<dbReference type="HAMAP" id="MF_00120">
    <property type="entry name" value="GatA"/>
    <property type="match status" value="1"/>
</dbReference>
<evidence type="ECO:0000256" key="4">
    <source>
        <dbReference type="ARBA" id="ARBA00022840"/>
    </source>
</evidence>
<dbReference type="InterPro" id="IPR000120">
    <property type="entry name" value="Amidase"/>
</dbReference>
<dbReference type="InterPro" id="IPR023631">
    <property type="entry name" value="Amidase_dom"/>
</dbReference>
<comment type="catalytic activity">
    <reaction evidence="7 8">
        <text>L-glutamyl-tRNA(Gln) + L-glutamine + ATP + H2O = L-glutaminyl-tRNA(Gln) + L-glutamate + ADP + phosphate + H(+)</text>
        <dbReference type="Rhea" id="RHEA:17521"/>
        <dbReference type="Rhea" id="RHEA-COMP:9681"/>
        <dbReference type="Rhea" id="RHEA-COMP:9684"/>
        <dbReference type="ChEBI" id="CHEBI:15377"/>
        <dbReference type="ChEBI" id="CHEBI:15378"/>
        <dbReference type="ChEBI" id="CHEBI:29985"/>
        <dbReference type="ChEBI" id="CHEBI:30616"/>
        <dbReference type="ChEBI" id="CHEBI:43474"/>
        <dbReference type="ChEBI" id="CHEBI:58359"/>
        <dbReference type="ChEBI" id="CHEBI:78520"/>
        <dbReference type="ChEBI" id="CHEBI:78521"/>
        <dbReference type="ChEBI" id="CHEBI:456216"/>
        <dbReference type="EC" id="6.3.5.7"/>
    </reaction>
</comment>
<evidence type="ECO:0000256" key="7">
    <source>
        <dbReference type="ARBA" id="ARBA00047407"/>
    </source>
</evidence>
<keyword evidence="10" id="KW-0808">Transferase</keyword>
<dbReference type="PANTHER" id="PTHR11895">
    <property type="entry name" value="TRANSAMIDASE"/>
    <property type="match status" value="1"/>
</dbReference>
<dbReference type="GO" id="GO:0005524">
    <property type="term" value="F:ATP binding"/>
    <property type="evidence" value="ECO:0007669"/>
    <property type="project" value="UniProtKB-KW"/>
</dbReference>
<keyword evidence="11" id="KW-1185">Reference proteome</keyword>
<feature type="domain" description="Amidase" evidence="9">
    <location>
        <begin position="20"/>
        <end position="466"/>
    </location>
</feature>
<evidence type="ECO:0000313" key="11">
    <source>
        <dbReference type="Proteomes" id="UP000218287"/>
    </source>
</evidence>
<dbReference type="PANTHER" id="PTHR11895:SF151">
    <property type="entry name" value="GLUTAMYL-TRNA(GLN) AMIDOTRANSFERASE SUBUNIT A"/>
    <property type="match status" value="1"/>
</dbReference>
<evidence type="ECO:0000256" key="8">
    <source>
        <dbReference type="HAMAP-Rule" id="MF_00120"/>
    </source>
</evidence>
<dbReference type="AlphaFoldDB" id="A0A1Z4GMK9"/>
<proteinExistence type="inferred from homology"/>
<evidence type="ECO:0000313" key="10">
    <source>
        <dbReference type="EMBL" id="BAY18720.1"/>
    </source>
</evidence>
<dbReference type="Proteomes" id="UP000218287">
    <property type="component" value="Chromosome"/>
</dbReference>
<dbReference type="EMBL" id="AP018174">
    <property type="protein sequence ID" value="BAY18720.1"/>
    <property type="molecule type" value="Genomic_DNA"/>
</dbReference>
<dbReference type="PROSITE" id="PS00571">
    <property type="entry name" value="AMIDASES"/>
    <property type="match status" value="1"/>
</dbReference>
<evidence type="ECO:0000256" key="2">
    <source>
        <dbReference type="ARBA" id="ARBA00022598"/>
    </source>
</evidence>
<feature type="active site" description="Charge relay system" evidence="8">
    <location>
        <position position="150"/>
    </location>
</feature>
<dbReference type="GO" id="GO:0016740">
    <property type="term" value="F:transferase activity"/>
    <property type="evidence" value="ECO:0007669"/>
    <property type="project" value="UniProtKB-KW"/>
</dbReference>
<dbReference type="GO" id="GO:0030956">
    <property type="term" value="C:glutamyl-tRNA(Gln) amidotransferase complex"/>
    <property type="evidence" value="ECO:0007669"/>
    <property type="project" value="InterPro"/>
</dbReference>
<keyword evidence="4 8" id="KW-0067">ATP-binding</keyword>
<dbReference type="InterPro" id="IPR036928">
    <property type="entry name" value="AS_sf"/>
</dbReference>
<evidence type="ECO:0000256" key="6">
    <source>
        <dbReference type="ARBA" id="ARBA00025295"/>
    </source>
</evidence>
<dbReference type="InterPro" id="IPR020556">
    <property type="entry name" value="Amidase_CS"/>
</dbReference>
<dbReference type="NCBIfam" id="TIGR00132">
    <property type="entry name" value="gatA"/>
    <property type="match status" value="1"/>
</dbReference>
<evidence type="ECO:0000256" key="1">
    <source>
        <dbReference type="ARBA" id="ARBA00008069"/>
    </source>
</evidence>
<accession>A0A1Z4GMK9</accession>
<dbReference type="Pfam" id="PF01425">
    <property type="entry name" value="Amidase"/>
    <property type="match status" value="1"/>
</dbReference>
<evidence type="ECO:0000256" key="5">
    <source>
        <dbReference type="ARBA" id="ARBA00022917"/>
    </source>
</evidence>
<comment type="similarity">
    <text evidence="1 8">Belongs to the amidase family. GatA subfamily.</text>
</comment>
<comment type="function">
    <text evidence="6 8">Allows the formation of correctly charged Gln-tRNA(Gln) through the transamidation of misacylated Glu-tRNA(Gln) in organisms which lack glutaminyl-tRNA synthetase. The reaction takes place in the presence of glutamine and ATP through an activated gamma-phospho-Glu-tRNA(Gln).</text>
</comment>
<dbReference type="EC" id="6.3.5.7" evidence="8"/>
<feature type="active site" description="Charge relay system" evidence="8">
    <location>
        <position position="75"/>
    </location>
</feature>
<dbReference type="SUPFAM" id="SSF75304">
    <property type="entry name" value="Amidase signature (AS) enzymes"/>
    <property type="match status" value="1"/>
</dbReference>
<dbReference type="Gene3D" id="3.90.1300.10">
    <property type="entry name" value="Amidase signature (AS) domain"/>
    <property type="match status" value="1"/>
</dbReference>
<dbReference type="PIRSF" id="PIRSF001221">
    <property type="entry name" value="Amidase_fungi"/>
    <property type="match status" value="1"/>
</dbReference>
<gene>
    <name evidence="8 10" type="primary">gatA</name>
    <name evidence="10" type="ORF">NIES21_45720</name>
</gene>
<dbReference type="GO" id="GO:0006412">
    <property type="term" value="P:translation"/>
    <property type="evidence" value="ECO:0007669"/>
    <property type="project" value="UniProtKB-UniRule"/>
</dbReference>
<keyword evidence="3 8" id="KW-0547">Nucleotide-binding</keyword>
<protein>
    <recommendedName>
        <fullName evidence="8">Glutamyl-tRNA(Gln) amidotransferase subunit A</fullName>
        <shortName evidence="8">Glu-ADT subunit A</shortName>
        <ecNumber evidence="8">6.3.5.7</ecNumber>
    </recommendedName>
</protein>
<keyword evidence="5 8" id="KW-0648">Protein biosynthesis</keyword>
<keyword evidence="2 8" id="KW-0436">Ligase</keyword>
<evidence type="ECO:0000256" key="3">
    <source>
        <dbReference type="ARBA" id="ARBA00022741"/>
    </source>
</evidence>
<name>A0A1Z4GMK9_9CYAN</name>
<sequence length="487" mass="52427">MASIRELHEQLIKKERSAVEITQEALDKIQALEPKLHSFLHITAQQALDQARAVDAKIAAGEAISPLAGIPIGIKDNMCTKGIPTTCASRILENFVPPYESTVTQKLLDAGAVMVGKTNLDEFAMGSSTENSAYQVTANPWDLTRVPGGSSGGSAAAVAGGECVVSLGSDTGGSIRQPASFCGVVGMKPTYGLVSRYGLVAYASSLDQIGPFGRSVEDTAILLRAIAGYDAKDSTSLKVEIPDYAATLKPDLKARRKVRIGVITETFGEGLDSVVEAAVTKAIDQLQMLGAEIHIISCPRFRYGLPSYYIIAPSEASANLARYDGVKYGLRTPDADNLLSMYTRTRASGFGTEVKRRIMIGTYALSAGYYDAYYLKAQKVRTLIKQDFENAFKKVDVLVTPTAPTTAFKAGEKTTDPLSMYLNDLMTIPVNLAGLPGINVPCGFDDNGLPIGLQVIGNVLREDQILQVAYAYEQSTTWHLRQPELSY</sequence>
<feature type="active site" description="Acyl-ester intermediate" evidence="8">
    <location>
        <position position="174"/>
    </location>
</feature>
<reference evidence="10 11" key="1">
    <citation type="submission" date="2017-06" db="EMBL/GenBank/DDBJ databases">
        <title>Genome sequencing of cyanobaciteial culture collection at National Institute for Environmental Studies (NIES).</title>
        <authorList>
            <person name="Hirose Y."/>
            <person name="Shimura Y."/>
            <person name="Fujisawa T."/>
            <person name="Nakamura Y."/>
            <person name="Kawachi M."/>
        </authorList>
    </citation>
    <scope>NUCLEOTIDE SEQUENCE [LARGE SCALE GENOMIC DNA]</scope>
    <source>
        <strain evidence="10 11">NIES-21</strain>
    </source>
</reference>
<evidence type="ECO:0000259" key="9">
    <source>
        <dbReference type="Pfam" id="PF01425"/>
    </source>
</evidence>
<dbReference type="OrthoDB" id="9811471at2"/>
<dbReference type="GO" id="GO:0050567">
    <property type="term" value="F:glutaminyl-tRNA synthase (glutamine-hydrolyzing) activity"/>
    <property type="evidence" value="ECO:0007669"/>
    <property type="project" value="UniProtKB-UniRule"/>
</dbReference>
<organism evidence="10 11">
    <name type="scientific">Anabaenopsis circularis NIES-21</name>
    <dbReference type="NCBI Taxonomy" id="1085406"/>
    <lineage>
        <taxon>Bacteria</taxon>
        <taxon>Bacillati</taxon>
        <taxon>Cyanobacteriota</taxon>
        <taxon>Cyanophyceae</taxon>
        <taxon>Nostocales</taxon>
        <taxon>Nodulariaceae</taxon>
        <taxon>Anabaenopsis</taxon>
    </lineage>
</organism>
<dbReference type="InterPro" id="IPR004412">
    <property type="entry name" value="GatA"/>
</dbReference>